<dbReference type="InterPro" id="IPR043128">
    <property type="entry name" value="Rev_trsase/Diguanyl_cyclase"/>
</dbReference>
<accession>A0A3S9A0I7</accession>
<name>A0A3S9A0I7_9BACL</name>
<dbReference type="PROSITE" id="PS50887">
    <property type="entry name" value="GGDEF"/>
    <property type="match status" value="1"/>
</dbReference>
<feature type="domain" description="GGDEF" evidence="3">
    <location>
        <begin position="318"/>
        <end position="455"/>
    </location>
</feature>
<dbReference type="SMART" id="SM00091">
    <property type="entry name" value="PAS"/>
    <property type="match status" value="1"/>
</dbReference>
<protein>
    <submittedName>
        <fullName evidence="4">Sensor domain-containing diguanylate cyclase</fullName>
    </submittedName>
</protein>
<dbReference type="SUPFAM" id="SSF55073">
    <property type="entry name" value="Nucleotide cyclase"/>
    <property type="match status" value="1"/>
</dbReference>
<dbReference type="Gene3D" id="3.30.70.270">
    <property type="match status" value="1"/>
</dbReference>
<dbReference type="InterPro" id="IPR050469">
    <property type="entry name" value="Diguanylate_Cyclase"/>
</dbReference>
<dbReference type="InterPro" id="IPR001610">
    <property type="entry name" value="PAC"/>
</dbReference>
<dbReference type="PROSITE" id="PS50112">
    <property type="entry name" value="PAS"/>
    <property type="match status" value="1"/>
</dbReference>
<dbReference type="PROSITE" id="PS50113">
    <property type="entry name" value="PAC"/>
    <property type="match status" value="1"/>
</dbReference>
<dbReference type="Pfam" id="PF13426">
    <property type="entry name" value="PAS_9"/>
    <property type="match status" value="1"/>
</dbReference>
<dbReference type="GO" id="GO:0043709">
    <property type="term" value="P:cell adhesion involved in single-species biofilm formation"/>
    <property type="evidence" value="ECO:0007669"/>
    <property type="project" value="TreeGrafter"/>
</dbReference>
<gene>
    <name evidence="4" type="ORF">EJC50_05965</name>
</gene>
<proteinExistence type="predicted"/>
<organism evidence="4 5">
    <name type="scientific">Paenibacillus albus</name>
    <dbReference type="NCBI Taxonomy" id="2495582"/>
    <lineage>
        <taxon>Bacteria</taxon>
        <taxon>Bacillati</taxon>
        <taxon>Bacillota</taxon>
        <taxon>Bacilli</taxon>
        <taxon>Bacillales</taxon>
        <taxon>Paenibacillaceae</taxon>
        <taxon>Paenibacillus</taxon>
    </lineage>
</organism>
<dbReference type="OrthoDB" id="9759607at2"/>
<evidence type="ECO:0000259" key="2">
    <source>
        <dbReference type="PROSITE" id="PS50113"/>
    </source>
</evidence>
<dbReference type="Gene3D" id="3.30.450.20">
    <property type="entry name" value="PAS domain"/>
    <property type="match status" value="2"/>
</dbReference>
<dbReference type="Pfam" id="PF00990">
    <property type="entry name" value="GGDEF"/>
    <property type="match status" value="1"/>
</dbReference>
<dbReference type="SMART" id="SM00267">
    <property type="entry name" value="GGDEF"/>
    <property type="match status" value="1"/>
</dbReference>
<evidence type="ECO:0000259" key="1">
    <source>
        <dbReference type="PROSITE" id="PS50112"/>
    </source>
</evidence>
<keyword evidence="5" id="KW-1185">Reference proteome</keyword>
<dbReference type="FunFam" id="3.30.70.270:FF:000001">
    <property type="entry name" value="Diguanylate cyclase domain protein"/>
    <property type="match status" value="1"/>
</dbReference>
<dbReference type="AlphaFoldDB" id="A0A3S9A0I7"/>
<dbReference type="CDD" id="cd01949">
    <property type="entry name" value="GGDEF"/>
    <property type="match status" value="1"/>
</dbReference>
<dbReference type="InterPro" id="IPR029787">
    <property type="entry name" value="Nucleotide_cyclase"/>
</dbReference>
<dbReference type="PANTHER" id="PTHR45138">
    <property type="entry name" value="REGULATORY COMPONENTS OF SENSORY TRANSDUCTION SYSTEM"/>
    <property type="match status" value="1"/>
</dbReference>
<dbReference type="EMBL" id="CP034437">
    <property type="protein sequence ID" value="AZN39260.1"/>
    <property type="molecule type" value="Genomic_DNA"/>
</dbReference>
<dbReference type="InterPro" id="IPR000700">
    <property type="entry name" value="PAS-assoc_C"/>
</dbReference>
<dbReference type="InterPro" id="IPR035965">
    <property type="entry name" value="PAS-like_dom_sf"/>
</dbReference>
<dbReference type="GO" id="GO:0052621">
    <property type="term" value="F:diguanylate cyclase activity"/>
    <property type="evidence" value="ECO:0007669"/>
    <property type="project" value="TreeGrafter"/>
</dbReference>
<dbReference type="SMART" id="SM00086">
    <property type="entry name" value="PAC"/>
    <property type="match status" value="2"/>
</dbReference>
<feature type="domain" description="PAS" evidence="1">
    <location>
        <begin position="155"/>
        <end position="225"/>
    </location>
</feature>
<dbReference type="Proteomes" id="UP000272528">
    <property type="component" value="Chromosome"/>
</dbReference>
<dbReference type="RefSeq" id="WP_126013640.1">
    <property type="nucleotide sequence ID" value="NZ_CP034437.1"/>
</dbReference>
<evidence type="ECO:0000313" key="5">
    <source>
        <dbReference type="Proteomes" id="UP000272528"/>
    </source>
</evidence>
<sequence length="462" mass="52363">MLIWILLLLIFISILTAALLWSRFYRVQAKLESVQQEYTDLLRKQQGITFKAKKINGEYFYTMIEGNLYYMLGQTQSDVGKRMEDLIPSHQQDLIRHNYDRVWAGETVQYEYSLNGYTCLFSLTPVKENGETVELIGVGSDITERKKAEQAMQESESRYRQLVELSPDAIFVVTNRQIVFMNKKAMTVLGGSSLEQFLARPIQENVHLEFRSRARQHLQQVLDTEGVLQPYESKYMKLNGEPIDVEVTAAYMLYQGASSVIIIFRDITERKLAEQQLQESNVQLMKLVSLDGLTGIANRRFFDEMMEKEWELALSGELPLSIILCDIDYFKAYNDTYGHQEGDSCLKLTAAVLDKIAQPNGGFAARYGGEEFIILLPETGPEEAAHIGFQLCEAVKALGIPHGASLVSPVVTICAGVTSFTPSAVDEMDELIRQADTALYQAKQSGRNRMQLYDVSWMKEGV</sequence>
<evidence type="ECO:0000313" key="4">
    <source>
        <dbReference type="EMBL" id="AZN39260.1"/>
    </source>
</evidence>
<dbReference type="InterPro" id="IPR013656">
    <property type="entry name" value="PAS_4"/>
</dbReference>
<dbReference type="InterPro" id="IPR000160">
    <property type="entry name" value="GGDEF_dom"/>
</dbReference>
<dbReference type="GO" id="GO:1902201">
    <property type="term" value="P:negative regulation of bacterial-type flagellum-dependent cell motility"/>
    <property type="evidence" value="ECO:0007669"/>
    <property type="project" value="TreeGrafter"/>
</dbReference>
<dbReference type="NCBIfam" id="TIGR00254">
    <property type="entry name" value="GGDEF"/>
    <property type="match status" value="1"/>
</dbReference>
<dbReference type="Pfam" id="PF08448">
    <property type="entry name" value="PAS_4"/>
    <property type="match status" value="1"/>
</dbReference>
<dbReference type="PANTHER" id="PTHR45138:SF9">
    <property type="entry name" value="DIGUANYLATE CYCLASE DGCM-RELATED"/>
    <property type="match status" value="1"/>
</dbReference>
<evidence type="ECO:0000259" key="3">
    <source>
        <dbReference type="PROSITE" id="PS50887"/>
    </source>
</evidence>
<dbReference type="SUPFAM" id="SSF55785">
    <property type="entry name" value="PYP-like sensor domain (PAS domain)"/>
    <property type="match status" value="2"/>
</dbReference>
<dbReference type="InterPro" id="IPR000014">
    <property type="entry name" value="PAS"/>
</dbReference>
<feature type="domain" description="PAC" evidence="2">
    <location>
        <begin position="229"/>
        <end position="279"/>
    </location>
</feature>
<reference evidence="5" key="1">
    <citation type="submission" date="2018-12" db="EMBL/GenBank/DDBJ databases">
        <title>Genome sequence of Peanibacillus sp.</title>
        <authorList>
            <person name="Subramani G."/>
            <person name="Srinivasan S."/>
            <person name="Kim M.K."/>
        </authorList>
    </citation>
    <scope>NUCLEOTIDE SEQUENCE [LARGE SCALE GENOMIC DNA]</scope>
    <source>
        <strain evidence="5">18JY67-1</strain>
    </source>
</reference>
<dbReference type="NCBIfam" id="TIGR00229">
    <property type="entry name" value="sensory_box"/>
    <property type="match status" value="1"/>
</dbReference>
<dbReference type="GO" id="GO:0005886">
    <property type="term" value="C:plasma membrane"/>
    <property type="evidence" value="ECO:0007669"/>
    <property type="project" value="TreeGrafter"/>
</dbReference>
<dbReference type="KEGG" id="palb:EJC50_05965"/>